<dbReference type="InterPro" id="IPR010987">
    <property type="entry name" value="Glutathione-S-Trfase_C-like"/>
</dbReference>
<organism evidence="6 7">
    <name type="scientific">Ceutorhynchus assimilis</name>
    <name type="common">cabbage seed weevil</name>
    <dbReference type="NCBI Taxonomy" id="467358"/>
    <lineage>
        <taxon>Eukaryota</taxon>
        <taxon>Metazoa</taxon>
        <taxon>Ecdysozoa</taxon>
        <taxon>Arthropoda</taxon>
        <taxon>Hexapoda</taxon>
        <taxon>Insecta</taxon>
        <taxon>Pterygota</taxon>
        <taxon>Neoptera</taxon>
        <taxon>Endopterygota</taxon>
        <taxon>Coleoptera</taxon>
        <taxon>Polyphaga</taxon>
        <taxon>Cucujiformia</taxon>
        <taxon>Curculionidae</taxon>
        <taxon>Ceutorhynchinae</taxon>
        <taxon>Ceutorhynchus</taxon>
    </lineage>
</organism>
<feature type="coiled-coil region" evidence="2">
    <location>
        <begin position="226"/>
        <end position="273"/>
    </location>
</feature>
<keyword evidence="3" id="KW-0472">Membrane</keyword>
<dbReference type="OrthoDB" id="249703at2759"/>
<sequence>MRYRSIFQALEHIKRSLPLILLLRKPDLSFSFAVKQQADCVGGSEKDSEITPLEQTMADNNGGKNGLLLYYNQFSFYSQKVVMALYEKNLPFETRDIELTGEQYKPWFLQINPKGEVPVLQDTGKIIPDSSRIIDYLEDNFSNGDTPRLIPIDQGPEVRQKINHFRDLIDTINGNVLTIGSMIHPELATGSKKVPFIAPVRKQLVNADKNSADNLRKYAQENPDAKEMLLEKAENQEKKREKLLNKDEFLKICQQAEKVLDEVEAELSQHTNGKQNWWLCSDKFTIPDISLTILLLRINQIGMEPFFWTDGKRPNIEKYFNRVQERDSYKKTVPGTFSLIKTIFKNQAPLILGVSIAAAIALIVGGWFVVRKIMRK</sequence>
<evidence type="ECO:0000256" key="3">
    <source>
        <dbReference type="SAM" id="Phobius"/>
    </source>
</evidence>
<keyword evidence="7" id="KW-1185">Reference proteome</keyword>
<dbReference type="InterPro" id="IPR036282">
    <property type="entry name" value="Glutathione-S-Trfase_C_sf"/>
</dbReference>
<feature type="transmembrane region" description="Helical" evidence="3">
    <location>
        <begin position="350"/>
        <end position="370"/>
    </location>
</feature>
<proteinExistence type="inferred from homology"/>
<evidence type="ECO:0000313" key="7">
    <source>
        <dbReference type="Proteomes" id="UP001152799"/>
    </source>
</evidence>
<dbReference type="SFLD" id="SFLDS00019">
    <property type="entry name" value="Glutathione_Transferase_(cytos"/>
    <property type="match status" value="1"/>
</dbReference>
<dbReference type="Gene3D" id="3.40.30.10">
    <property type="entry name" value="Glutaredoxin"/>
    <property type="match status" value="1"/>
</dbReference>
<accession>A0A9N9MBQ8</accession>
<evidence type="ECO:0000259" key="4">
    <source>
        <dbReference type="PROSITE" id="PS50404"/>
    </source>
</evidence>
<dbReference type="CDD" id="cd00570">
    <property type="entry name" value="GST_N_family"/>
    <property type="match status" value="1"/>
</dbReference>
<dbReference type="EMBL" id="OU892286">
    <property type="protein sequence ID" value="CAG9761571.1"/>
    <property type="molecule type" value="Genomic_DNA"/>
</dbReference>
<dbReference type="GO" id="GO:0008053">
    <property type="term" value="P:mitochondrial fusion"/>
    <property type="evidence" value="ECO:0007669"/>
    <property type="project" value="TreeGrafter"/>
</dbReference>
<dbReference type="InterPro" id="IPR004046">
    <property type="entry name" value="GST_C"/>
</dbReference>
<dbReference type="InterPro" id="IPR036249">
    <property type="entry name" value="Thioredoxin-like_sf"/>
</dbReference>
<dbReference type="GO" id="GO:0000266">
    <property type="term" value="P:mitochondrial fission"/>
    <property type="evidence" value="ECO:0007669"/>
    <property type="project" value="TreeGrafter"/>
</dbReference>
<dbReference type="PROSITE" id="PS51354">
    <property type="entry name" value="GLUTAREDOXIN_2"/>
    <property type="match status" value="1"/>
</dbReference>
<dbReference type="Proteomes" id="UP001152799">
    <property type="component" value="Chromosome 10"/>
</dbReference>
<keyword evidence="3" id="KW-0812">Transmembrane</keyword>
<dbReference type="GO" id="GO:0006626">
    <property type="term" value="P:protein targeting to mitochondrion"/>
    <property type="evidence" value="ECO:0007669"/>
    <property type="project" value="TreeGrafter"/>
</dbReference>
<gene>
    <name evidence="6" type="ORF">CEUTPL_LOCUS2272</name>
</gene>
<evidence type="ECO:0000256" key="1">
    <source>
        <dbReference type="ARBA" id="ARBA00007409"/>
    </source>
</evidence>
<keyword evidence="2" id="KW-0175">Coiled coil</keyword>
<feature type="domain" description="GST C-terminal" evidence="5">
    <location>
        <begin position="155"/>
        <end position="344"/>
    </location>
</feature>
<dbReference type="SUPFAM" id="SSF52833">
    <property type="entry name" value="Thioredoxin-like"/>
    <property type="match status" value="1"/>
</dbReference>
<dbReference type="SUPFAM" id="SSF47616">
    <property type="entry name" value="GST C-terminal domain-like"/>
    <property type="match status" value="1"/>
</dbReference>
<dbReference type="InterPro" id="IPR040079">
    <property type="entry name" value="Glutathione_S-Trfase"/>
</dbReference>
<dbReference type="AlphaFoldDB" id="A0A9N9MBQ8"/>
<dbReference type="Pfam" id="PF13417">
    <property type="entry name" value="GST_N_3"/>
    <property type="match status" value="1"/>
</dbReference>
<dbReference type="Gene3D" id="1.20.1050.10">
    <property type="match status" value="1"/>
</dbReference>
<evidence type="ECO:0000313" key="6">
    <source>
        <dbReference type="EMBL" id="CAG9761571.1"/>
    </source>
</evidence>
<reference evidence="6" key="1">
    <citation type="submission" date="2022-01" db="EMBL/GenBank/DDBJ databases">
        <authorList>
            <person name="King R."/>
        </authorList>
    </citation>
    <scope>NUCLEOTIDE SEQUENCE</scope>
</reference>
<dbReference type="PANTHER" id="PTHR44188">
    <property type="entry name" value="GDAP1, ISOFORM A"/>
    <property type="match status" value="1"/>
</dbReference>
<evidence type="ECO:0000256" key="2">
    <source>
        <dbReference type="SAM" id="Coils"/>
    </source>
</evidence>
<protein>
    <recommendedName>
        <fullName evidence="8">Ganglioside-induced differentiation-associated protein 1</fullName>
    </recommendedName>
</protein>
<dbReference type="Pfam" id="PF00043">
    <property type="entry name" value="GST_C"/>
    <property type="match status" value="1"/>
</dbReference>
<feature type="domain" description="GST N-terminal" evidence="4">
    <location>
        <begin position="65"/>
        <end position="145"/>
    </location>
</feature>
<dbReference type="PANTHER" id="PTHR44188:SF1">
    <property type="entry name" value="GDAP1, ISOFORM A"/>
    <property type="match status" value="1"/>
</dbReference>
<evidence type="ECO:0008006" key="8">
    <source>
        <dbReference type="Google" id="ProtNLM"/>
    </source>
</evidence>
<dbReference type="InterPro" id="IPR004045">
    <property type="entry name" value="Glutathione_S-Trfase_N"/>
</dbReference>
<keyword evidence="3" id="KW-1133">Transmembrane helix</keyword>
<dbReference type="PROSITE" id="PS50404">
    <property type="entry name" value="GST_NTER"/>
    <property type="match status" value="1"/>
</dbReference>
<comment type="similarity">
    <text evidence="1">Belongs to the GST superfamily.</text>
</comment>
<dbReference type="SFLD" id="SFLDG00358">
    <property type="entry name" value="Main_(cytGST)"/>
    <property type="match status" value="1"/>
</dbReference>
<evidence type="ECO:0000259" key="5">
    <source>
        <dbReference type="PROSITE" id="PS50405"/>
    </source>
</evidence>
<dbReference type="GO" id="GO:0005741">
    <property type="term" value="C:mitochondrial outer membrane"/>
    <property type="evidence" value="ECO:0007669"/>
    <property type="project" value="TreeGrafter"/>
</dbReference>
<name>A0A9N9MBQ8_9CUCU</name>
<dbReference type="PROSITE" id="PS50405">
    <property type="entry name" value="GST_CTER"/>
    <property type="match status" value="1"/>
</dbReference>